<accession>A0A197JWF3</accession>
<feature type="signal peptide" evidence="1">
    <location>
        <begin position="1"/>
        <end position="17"/>
    </location>
</feature>
<sequence length="81" mass="8738">MGIKRSVLCVCVWLVVGECLLENRRVEAQVKRVLMEENGGKDRVVEVVLTYSGVNRRSCGGGCGGGGGCCCVCECVEQWLV</sequence>
<gene>
    <name evidence="2" type="ORF">K457DRAFT_138071</name>
</gene>
<feature type="chain" id="PRO_5008276320" evidence="1">
    <location>
        <begin position="18"/>
        <end position="81"/>
    </location>
</feature>
<reference evidence="2 3" key="1">
    <citation type="submission" date="2016-05" db="EMBL/GenBank/DDBJ databases">
        <title>Genome sequencing reveals origins of a unique bacterial endosymbiosis in the earliest lineages of terrestrial Fungi.</title>
        <authorList>
            <consortium name="DOE Joint Genome Institute"/>
            <person name="Uehling J."/>
            <person name="Gryganskyi A."/>
            <person name="Hameed K."/>
            <person name="Tschaplinski T."/>
            <person name="Misztal P."/>
            <person name="Wu S."/>
            <person name="Desiro A."/>
            <person name="Vande Pol N."/>
            <person name="Du Z.-Y."/>
            <person name="Zienkiewicz A."/>
            <person name="Zienkiewicz K."/>
            <person name="Morin E."/>
            <person name="Tisserant E."/>
            <person name="Splivallo R."/>
            <person name="Hainaut M."/>
            <person name="Henrissat B."/>
            <person name="Ohm R."/>
            <person name="Kuo A."/>
            <person name="Yan J."/>
            <person name="Lipzen A."/>
            <person name="Nolan M."/>
            <person name="Labutti K."/>
            <person name="Barry K."/>
            <person name="Goldstein A."/>
            <person name="Labbe J."/>
            <person name="Schadt C."/>
            <person name="Tuskan G."/>
            <person name="Grigoriev I."/>
            <person name="Martin F."/>
            <person name="Vilgalys R."/>
            <person name="Bonito G."/>
        </authorList>
    </citation>
    <scope>NUCLEOTIDE SEQUENCE [LARGE SCALE GENOMIC DNA]</scope>
    <source>
        <strain evidence="2 3">AG-77</strain>
    </source>
</reference>
<proteinExistence type="predicted"/>
<feature type="non-terminal residue" evidence="2">
    <location>
        <position position="81"/>
    </location>
</feature>
<dbReference type="Proteomes" id="UP000078512">
    <property type="component" value="Unassembled WGS sequence"/>
</dbReference>
<dbReference type="EMBL" id="KV442042">
    <property type="protein sequence ID" value="OAQ29298.1"/>
    <property type="molecule type" value="Genomic_DNA"/>
</dbReference>
<keyword evidence="3" id="KW-1185">Reference proteome</keyword>
<evidence type="ECO:0000256" key="1">
    <source>
        <dbReference type="SAM" id="SignalP"/>
    </source>
</evidence>
<evidence type="ECO:0000313" key="2">
    <source>
        <dbReference type="EMBL" id="OAQ29298.1"/>
    </source>
</evidence>
<dbReference type="AlphaFoldDB" id="A0A197JWF3"/>
<protein>
    <submittedName>
        <fullName evidence="2">Uncharacterized protein</fullName>
    </submittedName>
</protein>
<organism evidence="2 3">
    <name type="scientific">Linnemannia elongata AG-77</name>
    <dbReference type="NCBI Taxonomy" id="1314771"/>
    <lineage>
        <taxon>Eukaryota</taxon>
        <taxon>Fungi</taxon>
        <taxon>Fungi incertae sedis</taxon>
        <taxon>Mucoromycota</taxon>
        <taxon>Mortierellomycotina</taxon>
        <taxon>Mortierellomycetes</taxon>
        <taxon>Mortierellales</taxon>
        <taxon>Mortierellaceae</taxon>
        <taxon>Linnemannia</taxon>
    </lineage>
</organism>
<evidence type="ECO:0000313" key="3">
    <source>
        <dbReference type="Proteomes" id="UP000078512"/>
    </source>
</evidence>
<keyword evidence="1" id="KW-0732">Signal</keyword>
<name>A0A197JWF3_9FUNG</name>